<dbReference type="InterPro" id="IPR043133">
    <property type="entry name" value="GTP-CH-I_C/QueF"/>
</dbReference>
<evidence type="ECO:0000256" key="4">
    <source>
        <dbReference type="ARBA" id="ARBA00013043"/>
    </source>
</evidence>
<dbReference type="InParanoid" id="A0A1M6I3Y3"/>
<dbReference type="EMBL" id="FQYR01000003">
    <property type="protein sequence ID" value="SHJ29125.1"/>
    <property type="molecule type" value="Genomic_DNA"/>
</dbReference>
<evidence type="ECO:0000256" key="1">
    <source>
        <dbReference type="ARBA" id="ARBA00001353"/>
    </source>
</evidence>
<feature type="domain" description="Dihydroneopterin aldolase/epimerase" evidence="8">
    <location>
        <begin position="5"/>
        <end position="114"/>
    </location>
</feature>
<keyword evidence="6" id="KW-0456">Lyase</keyword>
<sequence>MNDKILVKRLRVPTYIGVPDEERAEQQELRLSLELTPIQGFEGLDDDIERAVNYYEVAQRVKCVALERPRKLIETLGEEITAMILSEFAVQEVVLEIEKYILPDTDWVGLRMMRKK</sequence>
<dbReference type="GO" id="GO:0046656">
    <property type="term" value="P:folic acid biosynthetic process"/>
    <property type="evidence" value="ECO:0007669"/>
    <property type="project" value="UniProtKB-KW"/>
</dbReference>
<dbReference type="PANTHER" id="PTHR42844:SF1">
    <property type="entry name" value="DIHYDRONEOPTERIN ALDOLASE 1-RELATED"/>
    <property type="match status" value="1"/>
</dbReference>
<dbReference type="NCBIfam" id="TIGR00526">
    <property type="entry name" value="folB_dom"/>
    <property type="match status" value="1"/>
</dbReference>
<dbReference type="GO" id="GO:0005737">
    <property type="term" value="C:cytoplasm"/>
    <property type="evidence" value="ECO:0007669"/>
    <property type="project" value="TreeGrafter"/>
</dbReference>
<name>A0A1M6I3Y3_9BACT</name>
<evidence type="ECO:0000256" key="5">
    <source>
        <dbReference type="ARBA" id="ARBA00022909"/>
    </source>
</evidence>
<dbReference type="Pfam" id="PF02152">
    <property type="entry name" value="FolB"/>
    <property type="match status" value="1"/>
</dbReference>
<dbReference type="SMART" id="SM00905">
    <property type="entry name" value="FolB"/>
    <property type="match status" value="1"/>
</dbReference>
<comment type="similarity">
    <text evidence="3">Belongs to the DHNA family.</text>
</comment>
<comment type="pathway">
    <text evidence="2">Cofactor biosynthesis; tetrahydrofolate biosynthesis; 2-amino-4-hydroxy-6-hydroxymethyl-7,8-dihydropteridine diphosphate from 7,8-dihydroneopterin triphosphate: step 3/4.</text>
</comment>
<dbReference type="Proteomes" id="UP000184510">
    <property type="component" value="Unassembled WGS sequence"/>
</dbReference>
<dbReference type="AlphaFoldDB" id="A0A1M6I3Y3"/>
<dbReference type="InterPro" id="IPR006157">
    <property type="entry name" value="FolB_dom"/>
</dbReference>
<evidence type="ECO:0000256" key="3">
    <source>
        <dbReference type="ARBA" id="ARBA00005708"/>
    </source>
</evidence>
<proteinExistence type="inferred from homology"/>
<evidence type="ECO:0000259" key="8">
    <source>
        <dbReference type="SMART" id="SM00905"/>
    </source>
</evidence>
<evidence type="ECO:0000256" key="2">
    <source>
        <dbReference type="ARBA" id="ARBA00005013"/>
    </source>
</evidence>
<accession>A0A1M6I3Y3</accession>
<dbReference type="GO" id="GO:0004150">
    <property type="term" value="F:dihydroneopterin aldolase activity"/>
    <property type="evidence" value="ECO:0007669"/>
    <property type="project" value="UniProtKB-EC"/>
</dbReference>
<keyword evidence="10" id="KW-1185">Reference proteome</keyword>
<dbReference type="SUPFAM" id="SSF55620">
    <property type="entry name" value="Tetrahydrobiopterin biosynthesis enzymes-like"/>
    <property type="match status" value="1"/>
</dbReference>
<organism evidence="9 10">
    <name type="scientific">Rubritalea squalenifaciens DSM 18772</name>
    <dbReference type="NCBI Taxonomy" id="1123071"/>
    <lineage>
        <taxon>Bacteria</taxon>
        <taxon>Pseudomonadati</taxon>
        <taxon>Verrucomicrobiota</taxon>
        <taxon>Verrucomicrobiia</taxon>
        <taxon>Verrucomicrobiales</taxon>
        <taxon>Rubritaleaceae</taxon>
        <taxon>Rubritalea</taxon>
    </lineage>
</organism>
<dbReference type="RefSeq" id="WP_143183277.1">
    <property type="nucleotide sequence ID" value="NZ_FQYR01000003.1"/>
</dbReference>
<dbReference type="EC" id="4.1.2.25" evidence="4"/>
<evidence type="ECO:0000256" key="6">
    <source>
        <dbReference type="ARBA" id="ARBA00023239"/>
    </source>
</evidence>
<dbReference type="STRING" id="1123071.SAMN02745181_1675"/>
<reference evidence="9 10" key="1">
    <citation type="submission" date="2016-11" db="EMBL/GenBank/DDBJ databases">
        <authorList>
            <person name="Jaros S."/>
            <person name="Januszkiewicz K."/>
            <person name="Wedrychowicz H."/>
        </authorList>
    </citation>
    <scope>NUCLEOTIDE SEQUENCE [LARGE SCALE GENOMIC DNA]</scope>
    <source>
        <strain evidence="9 10">DSM 18772</strain>
    </source>
</reference>
<dbReference type="Gene3D" id="3.30.1130.10">
    <property type="match status" value="1"/>
</dbReference>
<protein>
    <recommendedName>
        <fullName evidence="4">dihydroneopterin aldolase</fullName>
        <ecNumber evidence="4">4.1.2.25</ecNumber>
    </recommendedName>
    <alternativeName>
        <fullName evidence="7">7,8-dihydroneopterin aldolase</fullName>
    </alternativeName>
</protein>
<keyword evidence="5" id="KW-0289">Folate biosynthesis</keyword>
<comment type="catalytic activity">
    <reaction evidence="1">
        <text>7,8-dihydroneopterin = 6-hydroxymethyl-7,8-dihydropterin + glycolaldehyde</text>
        <dbReference type="Rhea" id="RHEA:10540"/>
        <dbReference type="ChEBI" id="CHEBI:17001"/>
        <dbReference type="ChEBI" id="CHEBI:17071"/>
        <dbReference type="ChEBI" id="CHEBI:44841"/>
        <dbReference type="EC" id="4.1.2.25"/>
    </reaction>
</comment>
<evidence type="ECO:0000313" key="9">
    <source>
        <dbReference type="EMBL" id="SHJ29125.1"/>
    </source>
</evidence>
<gene>
    <name evidence="9" type="ORF">SAMN02745181_1675</name>
</gene>
<dbReference type="InterPro" id="IPR006156">
    <property type="entry name" value="Dihydroneopterin_aldolase"/>
</dbReference>
<dbReference type="OrthoDB" id="196044at2"/>
<dbReference type="PANTHER" id="PTHR42844">
    <property type="entry name" value="DIHYDRONEOPTERIN ALDOLASE 1-RELATED"/>
    <property type="match status" value="1"/>
</dbReference>
<evidence type="ECO:0000313" key="10">
    <source>
        <dbReference type="Proteomes" id="UP000184510"/>
    </source>
</evidence>
<evidence type="ECO:0000256" key="7">
    <source>
        <dbReference type="ARBA" id="ARBA00032903"/>
    </source>
</evidence>